<evidence type="ECO:0000313" key="1">
    <source>
        <dbReference type="EMBL" id="PNR48280.1"/>
    </source>
</evidence>
<dbReference type="Proteomes" id="UP000006727">
    <property type="component" value="Chromosome 9"/>
</dbReference>
<reference evidence="1 3" key="2">
    <citation type="journal article" date="2018" name="Plant J.">
        <title>The Physcomitrella patens chromosome-scale assembly reveals moss genome structure and evolution.</title>
        <authorList>
            <person name="Lang D."/>
            <person name="Ullrich K.K."/>
            <person name="Murat F."/>
            <person name="Fuchs J."/>
            <person name="Jenkins J."/>
            <person name="Haas F.B."/>
            <person name="Piednoel M."/>
            <person name="Gundlach H."/>
            <person name="Van Bel M."/>
            <person name="Meyberg R."/>
            <person name="Vives C."/>
            <person name="Morata J."/>
            <person name="Symeonidi A."/>
            <person name="Hiss M."/>
            <person name="Muchero W."/>
            <person name="Kamisugi Y."/>
            <person name="Saleh O."/>
            <person name="Blanc G."/>
            <person name="Decker E.L."/>
            <person name="van Gessel N."/>
            <person name="Grimwood J."/>
            <person name="Hayes R.D."/>
            <person name="Graham S.W."/>
            <person name="Gunter L.E."/>
            <person name="McDaniel S.F."/>
            <person name="Hoernstein S.N.W."/>
            <person name="Larsson A."/>
            <person name="Li F.W."/>
            <person name="Perroud P.F."/>
            <person name="Phillips J."/>
            <person name="Ranjan P."/>
            <person name="Rokshar D.S."/>
            <person name="Rothfels C.J."/>
            <person name="Schneider L."/>
            <person name="Shu S."/>
            <person name="Stevenson D.W."/>
            <person name="Thummler F."/>
            <person name="Tillich M."/>
            <person name="Villarreal Aguilar J.C."/>
            <person name="Widiez T."/>
            <person name="Wong G.K."/>
            <person name="Wymore A."/>
            <person name="Zhang Y."/>
            <person name="Zimmer A.D."/>
            <person name="Quatrano R.S."/>
            <person name="Mayer K.F.X."/>
            <person name="Goodstein D."/>
            <person name="Casacuberta J.M."/>
            <person name="Vandepoele K."/>
            <person name="Reski R."/>
            <person name="Cuming A.C."/>
            <person name="Tuskan G.A."/>
            <person name="Maumus F."/>
            <person name="Salse J."/>
            <person name="Schmutz J."/>
            <person name="Rensing S.A."/>
        </authorList>
    </citation>
    <scope>NUCLEOTIDE SEQUENCE [LARGE SCALE GENOMIC DNA]</scope>
    <source>
        <strain evidence="2 3">cv. Gransden 2004</strain>
    </source>
</reference>
<proteinExistence type="predicted"/>
<evidence type="ECO:0000313" key="2">
    <source>
        <dbReference type="EnsemblPlants" id="Pp3c9_15680V3.1"/>
    </source>
</evidence>
<accession>A0A2K1K3D1</accession>
<dbReference type="InParanoid" id="A0A2K1K3D1"/>
<dbReference type="EMBL" id="ABEU02000009">
    <property type="protein sequence ID" value="PNR48280.1"/>
    <property type="molecule type" value="Genomic_DNA"/>
</dbReference>
<sequence length="38" mass="4344">MSSSTTTLVQHRQEYKIVTTKIIEHSMLHVSIIKSSND</sequence>
<reference evidence="2" key="3">
    <citation type="submission" date="2020-12" db="UniProtKB">
        <authorList>
            <consortium name="EnsemblPlants"/>
        </authorList>
    </citation>
    <scope>IDENTIFICATION</scope>
</reference>
<organism evidence="1">
    <name type="scientific">Physcomitrium patens</name>
    <name type="common">Spreading-leaved earth moss</name>
    <name type="synonym">Physcomitrella patens</name>
    <dbReference type="NCBI Taxonomy" id="3218"/>
    <lineage>
        <taxon>Eukaryota</taxon>
        <taxon>Viridiplantae</taxon>
        <taxon>Streptophyta</taxon>
        <taxon>Embryophyta</taxon>
        <taxon>Bryophyta</taxon>
        <taxon>Bryophytina</taxon>
        <taxon>Bryopsida</taxon>
        <taxon>Funariidae</taxon>
        <taxon>Funariales</taxon>
        <taxon>Funariaceae</taxon>
        <taxon>Physcomitrium</taxon>
    </lineage>
</organism>
<dbReference type="EnsemblPlants" id="Pp3c9_15680V3.1">
    <property type="protein sequence ID" value="Pp3c9_15680V3.1"/>
    <property type="gene ID" value="Pp3c9_15680"/>
</dbReference>
<name>A0A2K1K3D1_PHYPA</name>
<dbReference type="Gramene" id="Pp3c9_15680V3.1">
    <property type="protein sequence ID" value="Pp3c9_15680V3.1"/>
    <property type="gene ID" value="Pp3c9_15680"/>
</dbReference>
<gene>
    <name evidence="1" type="ORF">PHYPA_012755</name>
</gene>
<protein>
    <submittedName>
        <fullName evidence="1 2">Uncharacterized protein</fullName>
    </submittedName>
</protein>
<dbReference type="AlphaFoldDB" id="A0A2K1K3D1"/>
<reference evidence="1 3" key="1">
    <citation type="journal article" date="2008" name="Science">
        <title>The Physcomitrella genome reveals evolutionary insights into the conquest of land by plants.</title>
        <authorList>
            <person name="Rensing S."/>
            <person name="Lang D."/>
            <person name="Zimmer A."/>
            <person name="Terry A."/>
            <person name="Salamov A."/>
            <person name="Shapiro H."/>
            <person name="Nishiyama T."/>
            <person name="Perroud P.-F."/>
            <person name="Lindquist E."/>
            <person name="Kamisugi Y."/>
            <person name="Tanahashi T."/>
            <person name="Sakakibara K."/>
            <person name="Fujita T."/>
            <person name="Oishi K."/>
            <person name="Shin-I T."/>
            <person name="Kuroki Y."/>
            <person name="Toyoda A."/>
            <person name="Suzuki Y."/>
            <person name="Hashimoto A."/>
            <person name="Yamaguchi K."/>
            <person name="Sugano A."/>
            <person name="Kohara Y."/>
            <person name="Fujiyama A."/>
            <person name="Anterola A."/>
            <person name="Aoki S."/>
            <person name="Ashton N."/>
            <person name="Barbazuk W.B."/>
            <person name="Barker E."/>
            <person name="Bennetzen J."/>
            <person name="Bezanilla M."/>
            <person name="Blankenship R."/>
            <person name="Cho S.H."/>
            <person name="Dutcher S."/>
            <person name="Estelle M."/>
            <person name="Fawcett J.A."/>
            <person name="Gundlach H."/>
            <person name="Hanada K."/>
            <person name="Heyl A."/>
            <person name="Hicks K.A."/>
            <person name="Hugh J."/>
            <person name="Lohr M."/>
            <person name="Mayer K."/>
            <person name="Melkozernov A."/>
            <person name="Murata T."/>
            <person name="Nelson D."/>
            <person name="Pils B."/>
            <person name="Prigge M."/>
            <person name="Reiss B."/>
            <person name="Renner T."/>
            <person name="Rombauts S."/>
            <person name="Rushton P."/>
            <person name="Sanderfoot A."/>
            <person name="Schween G."/>
            <person name="Shiu S.-H."/>
            <person name="Stueber K."/>
            <person name="Theodoulou F.L."/>
            <person name="Tu H."/>
            <person name="Van de Peer Y."/>
            <person name="Verrier P.J."/>
            <person name="Waters E."/>
            <person name="Wood A."/>
            <person name="Yang L."/>
            <person name="Cove D."/>
            <person name="Cuming A."/>
            <person name="Hasebe M."/>
            <person name="Lucas S."/>
            <person name="Mishler D.B."/>
            <person name="Reski R."/>
            <person name="Grigoriev I."/>
            <person name="Quatrano R.S."/>
            <person name="Boore J.L."/>
        </authorList>
    </citation>
    <scope>NUCLEOTIDE SEQUENCE [LARGE SCALE GENOMIC DNA]</scope>
    <source>
        <strain evidence="2 3">cv. Gransden 2004</strain>
    </source>
</reference>
<evidence type="ECO:0000313" key="3">
    <source>
        <dbReference type="Proteomes" id="UP000006727"/>
    </source>
</evidence>
<keyword evidence="3" id="KW-1185">Reference proteome</keyword>